<sequence>MDAAVDAELLRREVIAAALRVRAEERGGAIPLSELADFELPDGSRQRLFDPGKGGIWNPKDFLATLAIVTSPDGPYADRESGGLLTYSYQKGPDGGKNLKLRRALELNLPVIRFNKIAKNYYVPIYPVYVVGDNPITREFILTVDEAIRAVPGAEMSPIEKLYAARIVQQGSSYLRWG</sequence>
<dbReference type="KEGG" id="jte:ASJ30_15870"/>
<dbReference type="Proteomes" id="UP000182938">
    <property type="component" value="Chromosome"/>
</dbReference>
<reference evidence="1 2" key="1">
    <citation type="submission" date="2015-11" db="EMBL/GenBank/DDBJ databases">
        <authorList>
            <person name="Zhang Y."/>
            <person name="Guo Z."/>
        </authorList>
    </citation>
    <scope>NUCLEOTIDE SEQUENCE [LARGE SCALE GENOMIC DNA]</scope>
    <source>
        <strain evidence="1 2">YFY001</strain>
    </source>
</reference>
<evidence type="ECO:0000313" key="2">
    <source>
        <dbReference type="Proteomes" id="UP000182938"/>
    </source>
</evidence>
<accession>A0A1L3MKC1</accession>
<gene>
    <name evidence="1" type="ORF">ASJ30_15870</name>
</gene>
<name>A0A1L3MKC1_9MICO</name>
<evidence type="ECO:0000313" key="1">
    <source>
        <dbReference type="EMBL" id="APH02833.1"/>
    </source>
</evidence>
<dbReference type="EMBL" id="CP013290">
    <property type="protein sequence ID" value="APH02833.1"/>
    <property type="molecule type" value="Genomic_DNA"/>
</dbReference>
<protein>
    <submittedName>
        <fullName evidence="1">Uncharacterized protein</fullName>
    </submittedName>
</protein>
<keyword evidence="2" id="KW-1185">Reference proteome</keyword>
<proteinExistence type="predicted"/>
<organism evidence="1 2">
    <name type="scientific">Janibacter indicus</name>
    <dbReference type="NCBI Taxonomy" id="857417"/>
    <lineage>
        <taxon>Bacteria</taxon>
        <taxon>Bacillati</taxon>
        <taxon>Actinomycetota</taxon>
        <taxon>Actinomycetes</taxon>
        <taxon>Micrococcales</taxon>
        <taxon>Intrasporangiaceae</taxon>
        <taxon>Janibacter</taxon>
    </lineage>
</organism>
<dbReference type="AlphaFoldDB" id="A0A1L3MKC1"/>
<dbReference type="RefSeq" id="WP_072625960.1">
    <property type="nucleotide sequence ID" value="NZ_CP013290.1"/>
</dbReference>